<dbReference type="RefSeq" id="WP_102871543.1">
    <property type="nucleotide sequence ID" value="NZ_CAXOGR010000005.1"/>
</dbReference>
<keyword evidence="7" id="KW-0443">Lipid metabolism</keyword>
<evidence type="ECO:0000256" key="5">
    <source>
        <dbReference type="ARBA" id="ARBA00022692"/>
    </source>
</evidence>
<keyword evidence="9" id="KW-0594">Phospholipid biosynthesis</keyword>
<protein>
    <recommendedName>
        <fullName evidence="15">CDP-alcohol phosphatidyltransferase family protein</fullName>
    </recommendedName>
</protein>
<keyword evidence="3" id="KW-0444">Lipid biosynthesis</keyword>
<keyword evidence="6 12" id="KW-1133">Transmembrane helix</keyword>
<evidence type="ECO:0000256" key="12">
    <source>
        <dbReference type="SAM" id="Phobius"/>
    </source>
</evidence>
<evidence type="ECO:0008006" key="15">
    <source>
        <dbReference type="Google" id="ProtNLM"/>
    </source>
</evidence>
<name>A0A2N8PXC6_ENTAV</name>
<reference evidence="13 14" key="1">
    <citation type="submission" date="2018-12" db="EMBL/GenBank/DDBJ databases">
        <title>A novel vanA-carrying plasmid in a clinical isolate of Enterococcus avium.</title>
        <authorList>
            <person name="Bernasconi O.J."/>
            <person name="Luzzaro F."/>
            <person name="Endimiani A."/>
        </authorList>
    </citation>
    <scope>NUCLEOTIDE SEQUENCE [LARGE SCALE GENOMIC DNA]</scope>
    <source>
        <strain evidence="13 14">LC0559/18</strain>
    </source>
</reference>
<dbReference type="InterPro" id="IPR000462">
    <property type="entry name" value="CDP-OH_P_trans"/>
</dbReference>
<dbReference type="InterPro" id="IPR050324">
    <property type="entry name" value="CDP-alcohol_PTase-I"/>
</dbReference>
<evidence type="ECO:0000256" key="8">
    <source>
        <dbReference type="ARBA" id="ARBA00023136"/>
    </source>
</evidence>
<evidence type="ECO:0000313" key="13">
    <source>
        <dbReference type="EMBL" id="RVU96035.1"/>
    </source>
</evidence>
<evidence type="ECO:0000256" key="4">
    <source>
        <dbReference type="ARBA" id="ARBA00022679"/>
    </source>
</evidence>
<dbReference type="InterPro" id="IPR048254">
    <property type="entry name" value="CDP_ALCOHOL_P_TRANSF_CS"/>
</dbReference>
<evidence type="ECO:0000256" key="6">
    <source>
        <dbReference type="ARBA" id="ARBA00022989"/>
    </source>
</evidence>
<organism evidence="13 14">
    <name type="scientific">Enterococcus avium</name>
    <name type="common">Streptococcus avium</name>
    <dbReference type="NCBI Taxonomy" id="33945"/>
    <lineage>
        <taxon>Bacteria</taxon>
        <taxon>Bacillati</taxon>
        <taxon>Bacillota</taxon>
        <taxon>Bacilli</taxon>
        <taxon>Lactobacillales</taxon>
        <taxon>Enterococcaceae</taxon>
        <taxon>Enterococcus</taxon>
    </lineage>
</organism>
<feature type="transmembrane region" description="Helical" evidence="12">
    <location>
        <begin position="12"/>
        <end position="34"/>
    </location>
</feature>
<evidence type="ECO:0000256" key="9">
    <source>
        <dbReference type="ARBA" id="ARBA00023209"/>
    </source>
</evidence>
<evidence type="ECO:0000256" key="7">
    <source>
        <dbReference type="ARBA" id="ARBA00023098"/>
    </source>
</evidence>
<evidence type="ECO:0000256" key="11">
    <source>
        <dbReference type="RuleBase" id="RU003750"/>
    </source>
</evidence>
<feature type="transmembrane region" description="Helical" evidence="12">
    <location>
        <begin position="54"/>
        <end position="76"/>
    </location>
</feature>
<evidence type="ECO:0000256" key="10">
    <source>
        <dbReference type="ARBA" id="ARBA00023264"/>
    </source>
</evidence>
<dbReference type="GO" id="GO:0016780">
    <property type="term" value="F:phosphotransferase activity, for other substituted phosphate groups"/>
    <property type="evidence" value="ECO:0007669"/>
    <property type="project" value="InterPro"/>
</dbReference>
<comment type="caution">
    <text evidence="13">The sequence shown here is derived from an EMBL/GenBank/DDBJ whole genome shotgun (WGS) entry which is preliminary data.</text>
</comment>
<keyword evidence="8 12" id="KW-0472">Membrane</keyword>
<feature type="transmembrane region" description="Helical" evidence="12">
    <location>
        <begin position="124"/>
        <end position="149"/>
    </location>
</feature>
<dbReference type="PANTHER" id="PTHR14269:SF11">
    <property type="entry name" value="CDP-DIACYLGLYCEROL--GLYCEROL-3-PHOSPHATE 3-PHOSPHATIDYLTRANSFERASE"/>
    <property type="match status" value="1"/>
</dbReference>
<dbReference type="Gene3D" id="1.20.120.1760">
    <property type="match status" value="1"/>
</dbReference>
<evidence type="ECO:0000313" key="14">
    <source>
        <dbReference type="Proteomes" id="UP000288388"/>
    </source>
</evidence>
<dbReference type="AlphaFoldDB" id="A0A2N8PXC6"/>
<dbReference type="PROSITE" id="PS00379">
    <property type="entry name" value="CDP_ALCOHOL_P_TRANSF"/>
    <property type="match status" value="1"/>
</dbReference>
<evidence type="ECO:0000256" key="2">
    <source>
        <dbReference type="ARBA" id="ARBA00010441"/>
    </source>
</evidence>
<keyword evidence="4 11" id="KW-0808">Transferase</keyword>
<comment type="similarity">
    <text evidence="2 11">Belongs to the CDP-alcohol phosphatidyltransferase class-I family.</text>
</comment>
<dbReference type="GO" id="GO:0046474">
    <property type="term" value="P:glycerophospholipid biosynthetic process"/>
    <property type="evidence" value="ECO:0007669"/>
    <property type="project" value="TreeGrafter"/>
</dbReference>
<evidence type="ECO:0000256" key="1">
    <source>
        <dbReference type="ARBA" id="ARBA00004141"/>
    </source>
</evidence>
<dbReference type="Pfam" id="PF01066">
    <property type="entry name" value="CDP-OH_P_transf"/>
    <property type="match status" value="1"/>
</dbReference>
<dbReference type="GO" id="GO:0016020">
    <property type="term" value="C:membrane"/>
    <property type="evidence" value="ECO:0007669"/>
    <property type="project" value="UniProtKB-SubCell"/>
</dbReference>
<feature type="transmembrane region" description="Helical" evidence="12">
    <location>
        <begin position="83"/>
        <end position="104"/>
    </location>
</feature>
<proteinExistence type="inferred from homology"/>
<accession>A0A2N8PXC6</accession>
<gene>
    <name evidence="13" type="ORF">EK398_14955</name>
</gene>
<comment type="subcellular location">
    <subcellularLocation>
        <location evidence="1">Membrane</location>
        <topology evidence="1">Multi-pass membrane protein</topology>
    </subcellularLocation>
</comment>
<evidence type="ECO:0000256" key="3">
    <source>
        <dbReference type="ARBA" id="ARBA00022516"/>
    </source>
</evidence>
<dbReference type="Proteomes" id="UP000288388">
    <property type="component" value="Unassembled WGS sequence"/>
</dbReference>
<keyword evidence="5 12" id="KW-0812">Transmembrane</keyword>
<dbReference type="EMBL" id="RYZS01000001">
    <property type="protein sequence ID" value="RVU96035.1"/>
    <property type="molecule type" value="Genomic_DNA"/>
</dbReference>
<sequence>MKFIPNIITCLRILASLLILFVPNKWFFPLYFFAGLTDMLDGWLARKMSWTSPFGTFLDSLADLLFFLVVIAKVVLTITLPAFLLWGALTVALIRCISYVIGYFRFHQFTSLHTYLNKLTGLLLFLSPIVLLIVAIKPFGVILLTCALLSSVEELIIVSTTQTLDKNVTTFFQKK</sequence>
<keyword evidence="10" id="KW-1208">Phospholipid metabolism</keyword>
<dbReference type="InterPro" id="IPR043130">
    <property type="entry name" value="CDP-OH_PTrfase_TM_dom"/>
</dbReference>
<dbReference type="PANTHER" id="PTHR14269">
    <property type="entry name" value="CDP-DIACYLGLYCEROL--GLYCEROL-3-PHOSPHATE 3-PHOSPHATIDYLTRANSFERASE-RELATED"/>
    <property type="match status" value="1"/>
</dbReference>